<proteinExistence type="inferred from homology"/>
<gene>
    <name evidence="2" type="ORF">PV02_05610</name>
</gene>
<dbReference type="EMBL" id="JTEO01000004">
    <property type="protein sequence ID" value="MCQ6963184.1"/>
    <property type="molecule type" value="Genomic_DNA"/>
</dbReference>
<organism evidence="2 3">
    <name type="scientific">Methanolobus chelungpuianus</name>
    <dbReference type="NCBI Taxonomy" id="502115"/>
    <lineage>
        <taxon>Archaea</taxon>
        <taxon>Methanobacteriati</taxon>
        <taxon>Methanobacteriota</taxon>
        <taxon>Stenosarchaea group</taxon>
        <taxon>Methanomicrobia</taxon>
        <taxon>Methanosarcinales</taxon>
        <taxon>Methanosarcinaceae</taxon>
        <taxon>Methanolobus</taxon>
    </lineage>
</organism>
<keyword evidence="3" id="KW-1185">Reference proteome</keyword>
<accession>A0AAE3KYQ3</accession>
<dbReference type="PANTHER" id="PTHR35983">
    <property type="entry name" value="UPF0166 PROTEIN TM_0021"/>
    <property type="match status" value="1"/>
</dbReference>
<dbReference type="InterPro" id="IPR015867">
    <property type="entry name" value="N-reg_PII/ATP_PRibTrfase_C"/>
</dbReference>
<evidence type="ECO:0000313" key="3">
    <source>
        <dbReference type="Proteomes" id="UP001206983"/>
    </source>
</evidence>
<dbReference type="Pfam" id="PF02641">
    <property type="entry name" value="DUF190"/>
    <property type="match status" value="1"/>
</dbReference>
<dbReference type="Gene3D" id="3.30.70.120">
    <property type="match status" value="1"/>
</dbReference>
<dbReference type="InterPro" id="IPR011322">
    <property type="entry name" value="N-reg_PII-like_a/b"/>
</dbReference>
<comment type="similarity">
    <text evidence="1">Belongs to the UPF0166 family.</text>
</comment>
<evidence type="ECO:0000313" key="2">
    <source>
        <dbReference type="EMBL" id="MCQ6963184.1"/>
    </source>
</evidence>
<sequence length="110" mass="12352">MKAMLLRIYMSENDTHMGKSAHHAVLEFLKRKGIAGATVHHCIEGYGVHDRIHTASVLRLGTDLPVIIQAVDREERIRGIIPELRRMLPGKVMIIENVEIVSGERFTGKA</sequence>
<name>A0AAE3KYQ3_9EURY</name>
<evidence type="ECO:0000256" key="1">
    <source>
        <dbReference type="ARBA" id="ARBA00010554"/>
    </source>
</evidence>
<dbReference type="InterPro" id="IPR003793">
    <property type="entry name" value="UPF0166"/>
</dbReference>
<dbReference type="Proteomes" id="UP001206983">
    <property type="component" value="Unassembled WGS sequence"/>
</dbReference>
<protein>
    <recommendedName>
        <fullName evidence="4">DUF190 domain-containing protein</fullName>
    </recommendedName>
</protein>
<dbReference type="AlphaFoldDB" id="A0AAE3KYQ3"/>
<comment type="caution">
    <text evidence="2">The sequence shown here is derived from an EMBL/GenBank/DDBJ whole genome shotgun (WGS) entry which is preliminary data.</text>
</comment>
<dbReference type="SUPFAM" id="SSF54913">
    <property type="entry name" value="GlnB-like"/>
    <property type="match status" value="1"/>
</dbReference>
<reference evidence="2 3" key="1">
    <citation type="journal article" date="2011" name="Appl. Environ. Microbiol.">
        <title>Methanogenic archaea isolated from Taiwan's Chelungpu fault.</title>
        <authorList>
            <person name="Wu S.Y."/>
            <person name="Lai M.C."/>
        </authorList>
    </citation>
    <scope>NUCLEOTIDE SEQUENCE [LARGE SCALE GENOMIC DNA]</scope>
    <source>
        <strain evidence="2 3">St545Mb</strain>
    </source>
</reference>
<dbReference type="PANTHER" id="PTHR35983:SF1">
    <property type="entry name" value="UPF0166 PROTEIN TM_0021"/>
    <property type="match status" value="1"/>
</dbReference>
<evidence type="ECO:0008006" key="4">
    <source>
        <dbReference type="Google" id="ProtNLM"/>
    </source>
</evidence>